<proteinExistence type="predicted"/>
<dbReference type="GO" id="GO:0015074">
    <property type="term" value="P:DNA integration"/>
    <property type="evidence" value="ECO:0007669"/>
    <property type="project" value="InterPro"/>
</dbReference>
<evidence type="ECO:0000256" key="1">
    <source>
        <dbReference type="ARBA" id="ARBA00023172"/>
    </source>
</evidence>
<dbReference type="GO" id="GO:0006310">
    <property type="term" value="P:DNA recombination"/>
    <property type="evidence" value="ECO:0007669"/>
    <property type="project" value="UniProtKB-KW"/>
</dbReference>
<organism evidence="2 3">
    <name type="scientific">Streblomastix strix</name>
    <dbReference type="NCBI Taxonomy" id="222440"/>
    <lineage>
        <taxon>Eukaryota</taxon>
        <taxon>Metamonada</taxon>
        <taxon>Preaxostyla</taxon>
        <taxon>Oxymonadida</taxon>
        <taxon>Streblomastigidae</taxon>
        <taxon>Streblomastix</taxon>
    </lineage>
</organism>
<dbReference type="Gene3D" id="1.10.443.10">
    <property type="entry name" value="Intergrase catalytic core"/>
    <property type="match status" value="1"/>
</dbReference>
<evidence type="ECO:0000313" key="3">
    <source>
        <dbReference type="Proteomes" id="UP000324800"/>
    </source>
</evidence>
<evidence type="ECO:0008006" key="4">
    <source>
        <dbReference type="Google" id="ProtNLM"/>
    </source>
</evidence>
<dbReference type="Proteomes" id="UP000324800">
    <property type="component" value="Unassembled WGS sequence"/>
</dbReference>
<keyword evidence="1" id="KW-0233">DNA recombination</keyword>
<dbReference type="EMBL" id="SNRW01021337">
    <property type="protein sequence ID" value="KAA6364690.1"/>
    <property type="molecule type" value="Genomic_DNA"/>
</dbReference>
<dbReference type="InterPro" id="IPR011010">
    <property type="entry name" value="DNA_brk_join_enz"/>
</dbReference>
<dbReference type="InterPro" id="IPR013762">
    <property type="entry name" value="Integrase-like_cat_sf"/>
</dbReference>
<evidence type="ECO:0000313" key="2">
    <source>
        <dbReference type="EMBL" id="KAA6364690.1"/>
    </source>
</evidence>
<accession>A0A5J4U3J4</accession>
<dbReference type="OrthoDB" id="7699712at2759"/>
<dbReference type="SUPFAM" id="SSF56349">
    <property type="entry name" value="DNA breaking-rejoining enzymes"/>
    <property type="match status" value="1"/>
</dbReference>
<dbReference type="AlphaFoldDB" id="A0A5J4U3J4"/>
<comment type="caution">
    <text evidence="2">The sequence shown here is derived from an EMBL/GenBank/DDBJ whole genome shotgun (WGS) entry which is preliminary data.</text>
</comment>
<protein>
    <recommendedName>
        <fullName evidence="4">Tyr recombinase domain-containing protein</fullName>
    </recommendedName>
</protein>
<sequence>MTLVVAFCAARMTDLVLMKISEMSLEKNQISIKTQTSNGGGIKLDHTIVFTKREGPICPVRALRIWHDERKSLRIDSDCLWWNFSKHSVPSPDNCSHLLSEIIHKAGVPDKYSGPTIRHAMITKLRAGGATQAEVNAFTRLAITSNVVDAYYYRPVERDLGALLTQQGQRHELFY</sequence>
<gene>
    <name evidence="2" type="ORF">EZS28_039782</name>
</gene>
<reference evidence="2 3" key="1">
    <citation type="submission" date="2019-03" db="EMBL/GenBank/DDBJ databases">
        <title>Single cell metagenomics reveals metabolic interactions within the superorganism composed of flagellate Streblomastix strix and complex community of Bacteroidetes bacteria on its surface.</title>
        <authorList>
            <person name="Treitli S.C."/>
            <person name="Kolisko M."/>
            <person name="Husnik F."/>
            <person name="Keeling P."/>
            <person name="Hampl V."/>
        </authorList>
    </citation>
    <scope>NUCLEOTIDE SEQUENCE [LARGE SCALE GENOMIC DNA]</scope>
    <source>
        <strain evidence="2">ST1C</strain>
    </source>
</reference>
<dbReference type="GO" id="GO:0003677">
    <property type="term" value="F:DNA binding"/>
    <property type="evidence" value="ECO:0007669"/>
    <property type="project" value="InterPro"/>
</dbReference>
<name>A0A5J4U3J4_9EUKA</name>